<evidence type="ECO:0000256" key="4">
    <source>
        <dbReference type="ARBA" id="ARBA00022729"/>
    </source>
</evidence>
<dbReference type="AlphaFoldDB" id="E8U347"/>
<dbReference type="eggNOG" id="COG0614">
    <property type="taxonomic scope" value="Bacteria"/>
</dbReference>
<dbReference type="KEGG" id="dmr:Deima_0331"/>
<evidence type="ECO:0000259" key="6">
    <source>
        <dbReference type="PROSITE" id="PS50983"/>
    </source>
</evidence>
<dbReference type="SUPFAM" id="SSF53807">
    <property type="entry name" value="Helical backbone' metal receptor"/>
    <property type="match status" value="1"/>
</dbReference>
<feature type="chain" id="PRO_5003232297" evidence="5">
    <location>
        <begin position="21"/>
        <end position="316"/>
    </location>
</feature>
<keyword evidence="3" id="KW-0813">Transport</keyword>
<name>E8U347_DEIML</name>
<dbReference type="GO" id="GO:0030288">
    <property type="term" value="C:outer membrane-bounded periplasmic space"/>
    <property type="evidence" value="ECO:0007669"/>
    <property type="project" value="TreeGrafter"/>
</dbReference>
<gene>
    <name evidence="7" type="ordered locus">Deima_0331</name>
</gene>
<sequence precursor="true">MRLPLLLATTALLSAASAQTLTIKHDEGTTTVKKDPKRLVVLDEEALGWIYALGLGDRVVGLGSSMLSPTDLTASGKIKPERIKGTFLARGNINNARFVGSWTAPNLETILALKPDMIVRLTWAGNQNYDKLSRIAPTVGYREDATGFWKTGLRDLARVFNRQEQAENIIRQVAETHRTNARKLLSAGAFTKYPKVVVISPFQGGSNYIYTKTRLIEDMRALGFKDGLSVNTATLGVGAVISDEALLSLDKRTLVVLFPPGGQYNGAAAFLNSPVGQRLKAQTVVYTPEANSPWSGPLVSIRNSSEVTNLILQHLK</sequence>
<evidence type="ECO:0000313" key="7">
    <source>
        <dbReference type="EMBL" id="ADV65992.1"/>
    </source>
</evidence>
<reference evidence="8" key="2">
    <citation type="submission" date="2011-01" db="EMBL/GenBank/DDBJ databases">
        <title>The complete genome of Deinococcus maricopensis DSM 21211.</title>
        <authorList>
            <consortium name="US DOE Joint Genome Institute (JGI-PGF)"/>
            <person name="Lucas S."/>
            <person name="Copeland A."/>
            <person name="Lapidus A."/>
            <person name="Goodwin L."/>
            <person name="Pitluck S."/>
            <person name="Kyrpides N."/>
            <person name="Mavromatis K."/>
            <person name="Pagani I."/>
            <person name="Ivanova N."/>
            <person name="Ovchinnikova G."/>
            <person name="Zeytun A."/>
            <person name="Detter J.C."/>
            <person name="Han C."/>
            <person name="Land M."/>
            <person name="Hauser L."/>
            <person name="Markowitz V."/>
            <person name="Cheng J.-F."/>
            <person name="Hugenholtz P."/>
            <person name="Woyke T."/>
            <person name="Wu D."/>
            <person name="Pukall R."/>
            <person name="Gehrich-Schroeter G."/>
            <person name="Brambilla E."/>
            <person name="Klenk H.-P."/>
            <person name="Eisen J.A."/>
        </authorList>
    </citation>
    <scope>NUCLEOTIDE SEQUENCE [LARGE SCALE GENOMIC DNA]</scope>
    <source>
        <strain evidence="8">DSM 21211 / LMG 22137 / NRRL B-23946 / LB-34</strain>
    </source>
</reference>
<dbReference type="OrthoDB" id="61776at2"/>
<dbReference type="RefSeq" id="WP_013555497.1">
    <property type="nucleotide sequence ID" value="NC_014958.1"/>
</dbReference>
<dbReference type="Gene3D" id="3.40.50.1980">
    <property type="entry name" value="Nitrogenase molybdenum iron protein domain"/>
    <property type="match status" value="2"/>
</dbReference>
<evidence type="ECO:0000256" key="3">
    <source>
        <dbReference type="ARBA" id="ARBA00022448"/>
    </source>
</evidence>
<dbReference type="HOGENOM" id="CLU_873785_0_0_0"/>
<evidence type="ECO:0000313" key="8">
    <source>
        <dbReference type="Proteomes" id="UP000008635"/>
    </source>
</evidence>
<dbReference type="PROSITE" id="PS50983">
    <property type="entry name" value="FE_B12_PBP"/>
    <property type="match status" value="1"/>
</dbReference>
<comment type="subcellular location">
    <subcellularLocation>
        <location evidence="1">Cell envelope</location>
    </subcellularLocation>
</comment>
<protein>
    <submittedName>
        <fullName evidence="7">ABC-type transporter, periplasmic subunit</fullName>
    </submittedName>
</protein>
<dbReference type="EMBL" id="CP002454">
    <property type="protein sequence ID" value="ADV65992.1"/>
    <property type="molecule type" value="Genomic_DNA"/>
</dbReference>
<dbReference type="GO" id="GO:1901678">
    <property type="term" value="P:iron coordination entity transport"/>
    <property type="evidence" value="ECO:0007669"/>
    <property type="project" value="UniProtKB-ARBA"/>
</dbReference>
<organism evidence="7 8">
    <name type="scientific">Deinococcus maricopensis (strain DSM 21211 / LMG 22137 / NRRL B-23946 / LB-34)</name>
    <dbReference type="NCBI Taxonomy" id="709986"/>
    <lineage>
        <taxon>Bacteria</taxon>
        <taxon>Thermotogati</taxon>
        <taxon>Deinococcota</taxon>
        <taxon>Deinococci</taxon>
        <taxon>Deinococcales</taxon>
        <taxon>Deinococcaceae</taxon>
        <taxon>Deinococcus</taxon>
    </lineage>
</organism>
<dbReference type="PANTHER" id="PTHR30532">
    <property type="entry name" value="IRON III DICITRATE-BINDING PERIPLASMIC PROTEIN"/>
    <property type="match status" value="1"/>
</dbReference>
<feature type="signal peptide" evidence="5">
    <location>
        <begin position="1"/>
        <end position="20"/>
    </location>
</feature>
<dbReference type="InterPro" id="IPR051313">
    <property type="entry name" value="Bact_iron-sidero_bind"/>
</dbReference>
<dbReference type="Pfam" id="PF01497">
    <property type="entry name" value="Peripla_BP_2"/>
    <property type="match status" value="1"/>
</dbReference>
<evidence type="ECO:0000256" key="1">
    <source>
        <dbReference type="ARBA" id="ARBA00004196"/>
    </source>
</evidence>
<keyword evidence="4 5" id="KW-0732">Signal</keyword>
<keyword evidence="8" id="KW-1185">Reference proteome</keyword>
<dbReference type="Proteomes" id="UP000008635">
    <property type="component" value="Chromosome"/>
</dbReference>
<reference evidence="7 8" key="1">
    <citation type="journal article" date="2011" name="Stand. Genomic Sci.">
        <title>Complete genome sequence of Deinococcus maricopensis type strain (LB-34).</title>
        <authorList>
            <person name="Pukall R."/>
            <person name="Zeytun A."/>
            <person name="Lucas S."/>
            <person name="Lapidus A."/>
            <person name="Hammon N."/>
            <person name="Deshpande S."/>
            <person name="Nolan M."/>
            <person name="Cheng J.F."/>
            <person name="Pitluck S."/>
            <person name="Liolios K."/>
            <person name="Pagani I."/>
            <person name="Mikhailova N."/>
            <person name="Ivanova N."/>
            <person name="Mavromatis K."/>
            <person name="Pati A."/>
            <person name="Tapia R."/>
            <person name="Han C."/>
            <person name="Goodwin L."/>
            <person name="Chen A."/>
            <person name="Palaniappan K."/>
            <person name="Land M."/>
            <person name="Hauser L."/>
            <person name="Chang Y.J."/>
            <person name="Jeffries C.D."/>
            <person name="Brambilla E.M."/>
            <person name="Rohde M."/>
            <person name="Goker M."/>
            <person name="Detter J.C."/>
            <person name="Woyke T."/>
            <person name="Bristow J."/>
            <person name="Eisen J.A."/>
            <person name="Markowitz V."/>
            <person name="Hugenholtz P."/>
            <person name="Kyrpides N.C."/>
            <person name="Klenk H.P."/>
        </authorList>
    </citation>
    <scope>NUCLEOTIDE SEQUENCE [LARGE SCALE GENOMIC DNA]</scope>
    <source>
        <strain evidence="8">DSM 21211 / LMG 22137 / NRRL B-23946 / LB-34</strain>
    </source>
</reference>
<proteinExistence type="inferred from homology"/>
<comment type="similarity">
    <text evidence="2">Belongs to the bacterial solute-binding protein 8 family.</text>
</comment>
<evidence type="ECO:0000256" key="2">
    <source>
        <dbReference type="ARBA" id="ARBA00008814"/>
    </source>
</evidence>
<dbReference type="PANTHER" id="PTHR30532:SF28">
    <property type="entry name" value="PETROBACTIN-BINDING PROTEIN YCLQ"/>
    <property type="match status" value="1"/>
</dbReference>
<evidence type="ECO:0000256" key="5">
    <source>
        <dbReference type="SAM" id="SignalP"/>
    </source>
</evidence>
<dbReference type="InterPro" id="IPR002491">
    <property type="entry name" value="ABC_transptr_periplasmic_BD"/>
</dbReference>
<dbReference type="STRING" id="709986.Deima_0331"/>
<accession>E8U347</accession>
<feature type="domain" description="Fe/B12 periplasmic-binding" evidence="6">
    <location>
        <begin position="38"/>
        <end position="316"/>
    </location>
</feature>